<dbReference type="InterPro" id="IPR006909">
    <property type="entry name" value="Rad21/Rec8_C_eu"/>
</dbReference>
<feature type="region of interest" description="Disordered" evidence="4">
    <location>
        <begin position="278"/>
        <end position="345"/>
    </location>
</feature>
<dbReference type="Pfam" id="PF04825">
    <property type="entry name" value="Rad21_Rec8_N"/>
    <property type="match status" value="1"/>
</dbReference>
<dbReference type="OrthoDB" id="10071381at2759"/>
<dbReference type="InterPro" id="IPR023093">
    <property type="entry name" value="ScpA-like_C"/>
</dbReference>
<name>A0A5C3N8K9_9AGAM</name>
<accession>A0A5C3N8K9</accession>
<dbReference type="AlphaFoldDB" id="A0A5C3N8K9"/>
<dbReference type="GO" id="GO:0005634">
    <property type="term" value="C:nucleus"/>
    <property type="evidence" value="ECO:0007669"/>
    <property type="project" value="UniProtKB-SubCell"/>
</dbReference>
<evidence type="ECO:0000259" key="5">
    <source>
        <dbReference type="Pfam" id="PF04824"/>
    </source>
</evidence>
<dbReference type="Proteomes" id="UP000305948">
    <property type="component" value="Unassembled WGS sequence"/>
</dbReference>
<proteinExistence type="inferred from homology"/>
<feature type="domain" description="Rad21/Rec8-like protein N-terminal" evidence="6">
    <location>
        <begin position="1"/>
        <end position="100"/>
    </location>
</feature>
<evidence type="ECO:0008006" key="9">
    <source>
        <dbReference type="Google" id="ProtNLM"/>
    </source>
</evidence>
<dbReference type="EMBL" id="ML213507">
    <property type="protein sequence ID" value="TFK53683.1"/>
    <property type="molecule type" value="Genomic_DNA"/>
</dbReference>
<keyword evidence="8" id="KW-1185">Reference proteome</keyword>
<feature type="domain" description="Rad21/Rec8-like protein C-terminal eukaryotic" evidence="5">
    <location>
        <begin position="625"/>
        <end position="677"/>
    </location>
</feature>
<evidence type="ECO:0000313" key="7">
    <source>
        <dbReference type="EMBL" id="TFK53683.1"/>
    </source>
</evidence>
<dbReference type="GO" id="GO:0003682">
    <property type="term" value="F:chromatin binding"/>
    <property type="evidence" value="ECO:0007669"/>
    <property type="project" value="TreeGrafter"/>
</dbReference>
<dbReference type="Pfam" id="PF04824">
    <property type="entry name" value="Rad21_Rec8"/>
    <property type="match status" value="1"/>
</dbReference>
<dbReference type="InterPro" id="IPR039781">
    <property type="entry name" value="Rad21/Rec8-like"/>
</dbReference>
<comment type="similarity">
    <text evidence="2">Belongs to the rad21 family.</text>
</comment>
<evidence type="ECO:0000256" key="3">
    <source>
        <dbReference type="ARBA" id="ARBA00023242"/>
    </source>
</evidence>
<dbReference type="PANTHER" id="PTHR12585">
    <property type="entry name" value="SCC1 / RAD21 FAMILY MEMBER"/>
    <property type="match status" value="1"/>
</dbReference>
<dbReference type="SUPFAM" id="SSF46785">
    <property type="entry name" value="Winged helix' DNA-binding domain"/>
    <property type="match status" value="1"/>
</dbReference>
<keyword evidence="3" id="KW-0539">Nucleus</keyword>
<dbReference type="GO" id="GO:0007064">
    <property type="term" value="P:mitotic sister chromatid cohesion"/>
    <property type="evidence" value="ECO:0007669"/>
    <property type="project" value="TreeGrafter"/>
</dbReference>
<feature type="compositionally biased region" description="Pro residues" evidence="4">
    <location>
        <begin position="312"/>
        <end position="321"/>
    </location>
</feature>
<gene>
    <name evidence="7" type="ORF">OE88DRAFT_1626643</name>
</gene>
<reference evidence="7 8" key="1">
    <citation type="journal article" date="2019" name="Nat. Ecol. Evol.">
        <title>Megaphylogeny resolves global patterns of mushroom evolution.</title>
        <authorList>
            <person name="Varga T."/>
            <person name="Krizsan K."/>
            <person name="Foldi C."/>
            <person name="Dima B."/>
            <person name="Sanchez-Garcia M."/>
            <person name="Sanchez-Ramirez S."/>
            <person name="Szollosi G.J."/>
            <person name="Szarkandi J.G."/>
            <person name="Papp V."/>
            <person name="Albert L."/>
            <person name="Andreopoulos W."/>
            <person name="Angelini C."/>
            <person name="Antonin V."/>
            <person name="Barry K.W."/>
            <person name="Bougher N.L."/>
            <person name="Buchanan P."/>
            <person name="Buyck B."/>
            <person name="Bense V."/>
            <person name="Catcheside P."/>
            <person name="Chovatia M."/>
            <person name="Cooper J."/>
            <person name="Damon W."/>
            <person name="Desjardin D."/>
            <person name="Finy P."/>
            <person name="Geml J."/>
            <person name="Haridas S."/>
            <person name="Hughes K."/>
            <person name="Justo A."/>
            <person name="Karasinski D."/>
            <person name="Kautmanova I."/>
            <person name="Kiss B."/>
            <person name="Kocsube S."/>
            <person name="Kotiranta H."/>
            <person name="LaButti K.M."/>
            <person name="Lechner B.E."/>
            <person name="Liimatainen K."/>
            <person name="Lipzen A."/>
            <person name="Lukacs Z."/>
            <person name="Mihaltcheva S."/>
            <person name="Morgado L.N."/>
            <person name="Niskanen T."/>
            <person name="Noordeloos M.E."/>
            <person name="Ohm R.A."/>
            <person name="Ortiz-Santana B."/>
            <person name="Ovrebo C."/>
            <person name="Racz N."/>
            <person name="Riley R."/>
            <person name="Savchenko A."/>
            <person name="Shiryaev A."/>
            <person name="Soop K."/>
            <person name="Spirin V."/>
            <person name="Szebenyi C."/>
            <person name="Tomsovsky M."/>
            <person name="Tulloss R.E."/>
            <person name="Uehling J."/>
            <person name="Grigoriev I.V."/>
            <person name="Vagvolgyi C."/>
            <person name="Papp T."/>
            <person name="Martin F.M."/>
            <person name="Miettinen O."/>
            <person name="Hibbett D.S."/>
            <person name="Nagy L.G."/>
        </authorList>
    </citation>
    <scope>NUCLEOTIDE SEQUENCE [LARGE SCALE GENOMIC DNA]</scope>
    <source>
        <strain evidence="7 8">OMC1185</strain>
    </source>
</reference>
<feature type="region of interest" description="Disordered" evidence="4">
    <location>
        <begin position="442"/>
        <end position="479"/>
    </location>
</feature>
<evidence type="ECO:0000313" key="8">
    <source>
        <dbReference type="Proteomes" id="UP000305948"/>
    </source>
</evidence>
<protein>
    <recommendedName>
        <fullName evidence="9">Rad21/Rec8-like protein N-terminal domain-containing protein</fullName>
    </recommendedName>
</protein>
<dbReference type="GO" id="GO:1990414">
    <property type="term" value="P:replication-born double-strand break repair via sister chromatid exchange"/>
    <property type="evidence" value="ECO:0007669"/>
    <property type="project" value="TreeGrafter"/>
</dbReference>
<feature type="non-terminal residue" evidence="7">
    <location>
        <position position="1"/>
    </location>
</feature>
<dbReference type="GO" id="GO:0030892">
    <property type="term" value="C:mitotic cohesin complex"/>
    <property type="evidence" value="ECO:0007669"/>
    <property type="project" value="TreeGrafter"/>
</dbReference>
<evidence type="ECO:0000259" key="6">
    <source>
        <dbReference type="Pfam" id="PF04825"/>
    </source>
</evidence>
<evidence type="ECO:0000256" key="1">
    <source>
        <dbReference type="ARBA" id="ARBA00004123"/>
    </source>
</evidence>
<dbReference type="STRING" id="5364.A0A5C3N8K9"/>
<sequence length="695" mass="75239">FYSEAILTRRGPLAKVWLAAHMERKLTKAQTLQTDITESVDSIVGQEVEIMALRLSGQLLLGVVRIYSRKAKYLLDDCNEALLKIKMAFRPGLVDMTEDQLNVKSNTITLQGGDVDLDMLLPDINWYAVFQDMDFDDHIPQPQGQHVAREADITLANAEDFQFNLDDGGYGWDLGPSDGIGSQDYEVDLGLDFGDGASRLEGDDSMSVEMGRDAASHRSARESIDSRFIGKGGAALDLDMLSQRSRSEQPFGADVDMDFGPDLGGMDIDLGLDFGDGPGATGAGDVTMEAEPQQSDREKTPGYTRSITSPLSEPPMTPPPDMELAGAAAAEAQAGKGKRKPREKKQIIDSVTELADGPGARVGRGRKSGLGSQQTKDVSDILTEQHFLPASPLVMRLLEIHNDPISHFLPTKVTPNGTFFCAAPPGMAPELAELFLRPVQTHGAGPKRRGASPDKQKGPSKKPRIEGSVAGDEDEVEQARRAVSIAPSAALGSEALGGRASVGPEGDLNFDLGDNTLGLDDFQMPVPEEANVDLARARSKSAAPSELTRLSRLSTPALMDGEGEETYADADCPIAVFDSRSQAQSQDVESAAADNEGKGYSRNTVKALSIIRRELQPDEEQEEEQERVVSFKQMAHKATRRAASSFFFELLVLGTRDCVKLSQSDPFENIEVRAKDRLWERQRHASLAPSVASGI</sequence>
<dbReference type="Gene3D" id="1.10.10.580">
    <property type="entry name" value="Structural maintenance of chromosome 1. Chain E"/>
    <property type="match status" value="1"/>
</dbReference>
<evidence type="ECO:0000256" key="2">
    <source>
        <dbReference type="ARBA" id="ARBA00009870"/>
    </source>
</evidence>
<comment type="subcellular location">
    <subcellularLocation>
        <location evidence="1">Nucleus</location>
    </subcellularLocation>
</comment>
<feature type="compositionally biased region" description="Low complexity" evidence="4">
    <location>
        <begin position="322"/>
        <end position="335"/>
    </location>
</feature>
<dbReference type="CDD" id="cd21788">
    <property type="entry name" value="Rad21_Rec8_M_SpRad21p-like"/>
    <property type="match status" value="1"/>
</dbReference>
<evidence type="ECO:0000256" key="4">
    <source>
        <dbReference type="SAM" id="MobiDB-lite"/>
    </source>
</evidence>
<dbReference type="InterPro" id="IPR006910">
    <property type="entry name" value="Rad21_Rec8_N"/>
</dbReference>
<dbReference type="PANTHER" id="PTHR12585:SF69">
    <property type="entry name" value="FI11703P"/>
    <property type="match status" value="1"/>
</dbReference>
<dbReference type="InterPro" id="IPR036390">
    <property type="entry name" value="WH_DNA-bd_sf"/>
</dbReference>
<organism evidence="7 8">
    <name type="scientific">Heliocybe sulcata</name>
    <dbReference type="NCBI Taxonomy" id="5364"/>
    <lineage>
        <taxon>Eukaryota</taxon>
        <taxon>Fungi</taxon>
        <taxon>Dikarya</taxon>
        <taxon>Basidiomycota</taxon>
        <taxon>Agaricomycotina</taxon>
        <taxon>Agaricomycetes</taxon>
        <taxon>Gloeophyllales</taxon>
        <taxon>Gloeophyllaceae</taxon>
        <taxon>Heliocybe</taxon>
    </lineage>
</organism>